<dbReference type="Pfam" id="PF04404">
    <property type="entry name" value="ERF"/>
    <property type="match status" value="1"/>
</dbReference>
<name>W5SPG7_9SPIR</name>
<sequence>MKNEETTKINNKNTTMNQKRIDFLKNLKTLRMGLNGVNKNLNGYGYKYQDFNEIVREVKNVIKEHDLDIDFVQYPTTKSIDGNLIDVVTTTFYSPLSGYEHSFDTSTHIKELKSIGVKSQNTWPQLVGSAITYFKRYALVAYLSIESEVDTDASNLDIEQRNNRGQIENNTSNSKDSSASKPSVDVTKAKSIESRVQNKQVVNTGHSKSEVKHNVNMNESISTKYYCYQNLLIASRNMYNFLSDKPFGSLSEINDYLESVKSGDDSKLLEYFK</sequence>
<organism evidence="2">
    <name type="scientific">Borrelia crocidurae DOU</name>
    <dbReference type="NCBI Taxonomy" id="1293575"/>
    <lineage>
        <taxon>Bacteria</taxon>
        <taxon>Pseudomonadati</taxon>
        <taxon>Spirochaetota</taxon>
        <taxon>Spirochaetia</taxon>
        <taxon>Spirochaetales</taxon>
        <taxon>Borreliaceae</taxon>
        <taxon>Borrelia</taxon>
    </lineage>
</organism>
<feature type="region of interest" description="Disordered" evidence="1">
    <location>
        <begin position="156"/>
        <end position="189"/>
    </location>
</feature>
<feature type="compositionally biased region" description="Low complexity" evidence="1">
    <location>
        <begin position="169"/>
        <end position="183"/>
    </location>
</feature>
<evidence type="ECO:0000256" key="1">
    <source>
        <dbReference type="SAM" id="MobiDB-lite"/>
    </source>
</evidence>
<evidence type="ECO:0000313" key="2">
    <source>
        <dbReference type="EMBL" id="AHH06986.1"/>
    </source>
</evidence>
<protein>
    <submittedName>
        <fullName evidence="2">ERF superfamily protein</fullName>
    </submittedName>
</protein>
<dbReference type="InterPro" id="IPR007499">
    <property type="entry name" value="ERF_bacteria_virus"/>
</dbReference>
<proteinExistence type="predicted"/>
<accession>W5SPG7</accession>
<gene>
    <name evidence="2" type="ORF">BCD_0920</name>
</gene>
<dbReference type="EMBL" id="CP004278">
    <property type="protein sequence ID" value="AHH06986.1"/>
    <property type="molecule type" value="Genomic_DNA"/>
</dbReference>
<dbReference type="HOGENOM" id="CLU_071240_0_0_12"/>
<geneLocation type="plasmid" evidence="2">
    <name>unnamed</name>
</geneLocation>
<dbReference type="RefSeq" id="WP_040131819.1">
    <property type="nucleotide sequence ID" value="NZ_CP004278.1"/>
</dbReference>
<reference evidence="2" key="1">
    <citation type="submission" date="2013-02" db="EMBL/GenBank/DDBJ databases">
        <title>Comparative genomics of Borrelia species.</title>
        <authorList>
            <person name="Schwan T.G."/>
            <person name="Raffel S.J."/>
            <person name="Porcella S.F."/>
        </authorList>
    </citation>
    <scope>NUCLEOTIDE SEQUENCE</scope>
    <source>
        <strain evidence="2">DOU</strain>
        <plasmid evidence="2">unnamed</plasmid>
    </source>
</reference>
<keyword evidence="2" id="KW-0614">Plasmid</keyword>
<dbReference type="AlphaFoldDB" id="W5SPG7"/>